<proteinExistence type="predicted"/>
<keyword evidence="1" id="KW-0732">Signal</keyword>
<keyword evidence="3" id="KW-1185">Reference proteome</keyword>
<accession>A0AAD4MTQ1</accession>
<feature type="chain" id="PRO_5042230625" evidence="1">
    <location>
        <begin position="25"/>
        <end position="292"/>
    </location>
</feature>
<dbReference type="Proteomes" id="UP001201812">
    <property type="component" value="Unassembled WGS sequence"/>
</dbReference>
<comment type="caution">
    <text evidence="2">The sequence shown here is derived from an EMBL/GenBank/DDBJ whole genome shotgun (WGS) entry which is preliminary data.</text>
</comment>
<evidence type="ECO:0000313" key="2">
    <source>
        <dbReference type="EMBL" id="KAI1705004.1"/>
    </source>
</evidence>
<gene>
    <name evidence="2" type="ORF">DdX_13935</name>
</gene>
<protein>
    <submittedName>
        <fullName evidence="2">Uncharacterized protein</fullName>
    </submittedName>
</protein>
<reference evidence="2" key="1">
    <citation type="submission" date="2022-01" db="EMBL/GenBank/DDBJ databases">
        <title>Genome Sequence Resource for Two Populations of Ditylenchus destructor, the Migratory Endoparasitic Phytonematode.</title>
        <authorList>
            <person name="Zhang H."/>
            <person name="Lin R."/>
            <person name="Xie B."/>
        </authorList>
    </citation>
    <scope>NUCLEOTIDE SEQUENCE</scope>
    <source>
        <strain evidence="2">BazhouSP</strain>
    </source>
</reference>
<evidence type="ECO:0000256" key="1">
    <source>
        <dbReference type="SAM" id="SignalP"/>
    </source>
</evidence>
<evidence type="ECO:0000313" key="3">
    <source>
        <dbReference type="Proteomes" id="UP001201812"/>
    </source>
</evidence>
<name>A0AAD4MTQ1_9BILA</name>
<organism evidence="2 3">
    <name type="scientific">Ditylenchus destructor</name>
    <dbReference type="NCBI Taxonomy" id="166010"/>
    <lineage>
        <taxon>Eukaryota</taxon>
        <taxon>Metazoa</taxon>
        <taxon>Ecdysozoa</taxon>
        <taxon>Nematoda</taxon>
        <taxon>Chromadorea</taxon>
        <taxon>Rhabditida</taxon>
        <taxon>Tylenchina</taxon>
        <taxon>Tylenchomorpha</taxon>
        <taxon>Sphaerularioidea</taxon>
        <taxon>Anguinidae</taxon>
        <taxon>Anguininae</taxon>
        <taxon>Ditylenchus</taxon>
    </lineage>
</organism>
<feature type="signal peptide" evidence="1">
    <location>
        <begin position="1"/>
        <end position="24"/>
    </location>
</feature>
<dbReference type="EMBL" id="JAKKPZ010000061">
    <property type="protein sequence ID" value="KAI1705004.1"/>
    <property type="molecule type" value="Genomic_DNA"/>
</dbReference>
<sequence length="292" mass="32620">MALNKVNFVLFLISLAGIFTSVKAGMRVKACIFGDCSVKFYDDNLNYVGGYSDEDLINYASSRRSGGYGSSGYGYYYPSYNYNNGYYNYYGNGYGSYYGNGYSNSGSGYSNSYYPYNYGSYYMVEAGSDTWTVHITGRHDKSITTLGATATGKEIRDAVKSLFETNDEKADVITVKKGPDANAESIMPNDKSHNRTELFVGMKDYLIKVYDTRKDSKGKAQKNHLGDVSLPRLATGKYIFAKVKAHPKYSWAMHVGAFFPGMEDALKNMVHIAENQNYEEEIFTEGVELYAS</sequence>
<dbReference type="AlphaFoldDB" id="A0AAD4MTQ1"/>